<accession>A0ABT5SKG7</accession>
<protein>
    <recommendedName>
        <fullName evidence="3">Phage gp6-like head-tail connector protein</fullName>
    </recommendedName>
</protein>
<comment type="caution">
    <text evidence="1">The sequence shown here is derived from an EMBL/GenBank/DDBJ whole genome shotgun (WGS) entry which is preliminary data.</text>
</comment>
<sequence>MPEQSTDEQQDLLLTATEIQAVTNRDMPTELSQAVAALVTDAVRDYCGWRVAKTATETITLASRGTRTIFLPSLHIVRVDAVTENGVSVAAGDGYDWDEAGILHRVGRRRWRAGRRTVEVTLTHGHPRCPGGIATAIASAVARGAFTPAGGLVSEGALGQTNQYGRTASGAAVDMAFTPEELRRLDAHRIGASR</sequence>
<organism evidence="1 2">
    <name type="scientific">Microbacterium thalli</name>
    <dbReference type="NCBI Taxonomy" id="3027921"/>
    <lineage>
        <taxon>Bacteria</taxon>
        <taxon>Bacillati</taxon>
        <taxon>Actinomycetota</taxon>
        <taxon>Actinomycetes</taxon>
        <taxon>Micrococcales</taxon>
        <taxon>Microbacteriaceae</taxon>
        <taxon>Microbacterium</taxon>
    </lineage>
</organism>
<evidence type="ECO:0008006" key="3">
    <source>
        <dbReference type="Google" id="ProtNLM"/>
    </source>
</evidence>
<keyword evidence="2" id="KW-1185">Reference proteome</keyword>
<reference evidence="1 2" key="1">
    <citation type="submission" date="2023-02" db="EMBL/GenBank/DDBJ databases">
        <title>Study of novel species of the Microbacterium genus.</title>
        <authorList>
            <person name="Arroyo-Herrera I."/>
            <person name="Roman-Ponce B."/>
            <person name="Vasquez-Murrieta M.S."/>
        </authorList>
    </citation>
    <scope>NUCLEOTIDE SEQUENCE [LARGE SCALE GENOMIC DNA]</scope>
    <source>
        <strain evidence="1 2">NE1TT3</strain>
    </source>
</reference>
<name>A0ABT5SKG7_9MICO</name>
<evidence type="ECO:0000313" key="2">
    <source>
        <dbReference type="Proteomes" id="UP001218170"/>
    </source>
</evidence>
<proteinExistence type="predicted"/>
<evidence type="ECO:0000313" key="1">
    <source>
        <dbReference type="EMBL" id="MDD7963312.1"/>
    </source>
</evidence>
<dbReference type="EMBL" id="JAQZCI010000004">
    <property type="protein sequence ID" value="MDD7963312.1"/>
    <property type="molecule type" value="Genomic_DNA"/>
</dbReference>
<dbReference type="RefSeq" id="WP_274264890.1">
    <property type="nucleotide sequence ID" value="NZ_JAQZCI010000004.1"/>
</dbReference>
<gene>
    <name evidence="1" type="ORF">PUW80_13225</name>
</gene>
<dbReference type="Proteomes" id="UP001218170">
    <property type="component" value="Unassembled WGS sequence"/>
</dbReference>